<dbReference type="PROSITE" id="PS00036">
    <property type="entry name" value="BZIP_BASIC"/>
    <property type="match status" value="1"/>
</dbReference>
<comment type="subcellular location">
    <subcellularLocation>
        <location evidence="1">Nucleus</location>
    </subcellularLocation>
</comment>
<dbReference type="OrthoDB" id="674948at2759"/>
<dbReference type="GO" id="GO:0003677">
    <property type="term" value="F:DNA binding"/>
    <property type="evidence" value="ECO:0007669"/>
    <property type="project" value="UniProtKB-KW"/>
</dbReference>
<keyword evidence="7" id="KW-0804">Transcription</keyword>
<evidence type="ECO:0000256" key="5">
    <source>
        <dbReference type="ARBA" id="ARBA00023125"/>
    </source>
</evidence>
<dbReference type="Proteomes" id="UP000244336">
    <property type="component" value="Chromosome 5"/>
</dbReference>
<dbReference type="CDD" id="cd14704">
    <property type="entry name" value="bZIP_HY5-like"/>
    <property type="match status" value="1"/>
</dbReference>
<keyword evidence="10" id="KW-0607">Phytochrome signaling pathway</keyword>
<gene>
    <name evidence="13" type="ORF">GQ55_5G496600</name>
</gene>
<dbReference type="InterPro" id="IPR004827">
    <property type="entry name" value="bZIP"/>
</dbReference>
<dbReference type="PANTHER" id="PTHR46714">
    <property type="entry name" value="TRANSCRIPTIONAL ACTIVATOR HAC1"/>
    <property type="match status" value="1"/>
</dbReference>
<feature type="region of interest" description="Disordered" evidence="11">
    <location>
        <begin position="297"/>
        <end position="343"/>
    </location>
</feature>
<name>A0A2T7DRS6_9POAL</name>
<dbReference type="PROSITE" id="PS50217">
    <property type="entry name" value="BZIP"/>
    <property type="match status" value="1"/>
</dbReference>
<feature type="compositionally biased region" description="Basic and acidic residues" evidence="11">
    <location>
        <begin position="211"/>
        <end position="220"/>
    </location>
</feature>
<dbReference type="GO" id="GO:0009585">
    <property type="term" value="P:red, far-red light phototransduction"/>
    <property type="evidence" value="ECO:0007669"/>
    <property type="project" value="UniProtKB-KW"/>
</dbReference>
<protein>
    <recommendedName>
        <fullName evidence="9">Transcription factor HY5</fullName>
    </recommendedName>
</protein>
<keyword evidence="14" id="KW-1185">Reference proteome</keyword>
<evidence type="ECO:0000256" key="6">
    <source>
        <dbReference type="ARBA" id="ARBA00023159"/>
    </source>
</evidence>
<evidence type="ECO:0000313" key="14">
    <source>
        <dbReference type="Proteomes" id="UP000244336"/>
    </source>
</evidence>
<feature type="compositionally biased region" description="Low complexity" evidence="11">
    <location>
        <begin position="199"/>
        <end position="210"/>
    </location>
</feature>
<evidence type="ECO:0000256" key="7">
    <source>
        <dbReference type="ARBA" id="ARBA00023163"/>
    </source>
</evidence>
<dbReference type="FunFam" id="1.20.5.490:FF:000004">
    <property type="entry name" value="Transcription factor HY5"/>
    <property type="match status" value="1"/>
</dbReference>
<dbReference type="PANTHER" id="PTHR46714:SF4">
    <property type="entry name" value="OS01G0174000 PROTEIN"/>
    <property type="match status" value="1"/>
</dbReference>
<dbReference type="InterPro" id="IPR046347">
    <property type="entry name" value="bZIP_sf"/>
</dbReference>
<dbReference type="GO" id="GO:0045944">
    <property type="term" value="P:positive regulation of transcription by RNA polymerase II"/>
    <property type="evidence" value="ECO:0007669"/>
    <property type="project" value="InterPro"/>
</dbReference>
<evidence type="ECO:0000256" key="10">
    <source>
        <dbReference type="ARBA" id="ARBA00084091"/>
    </source>
</evidence>
<dbReference type="GO" id="GO:0005634">
    <property type="term" value="C:nucleus"/>
    <property type="evidence" value="ECO:0007669"/>
    <property type="project" value="UniProtKB-SubCell"/>
</dbReference>
<feature type="compositionally biased region" description="Low complexity" evidence="11">
    <location>
        <begin position="226"/>
        <end position="237"/>
    </location>
</feature>
<dbReference type="GO" id="GO:0010114">
    <property type="term" value="P:response to red light"/>
    <property type="evidence" value="ECO:0007669"/>
    <property type="project" value="TreeGrafter"/>
</dbReference>
<feature type="compositionally biased region" description="Low complexity" evidence="11">
    <location>
        <begin position="158"/>
        <end position="176"/>
    </location>
</feature>
<keyword evidence="6" id="KW-0010">Activator</keyword>
<reference evidence="13 14" key="1">
    <citation type="submission" date="2018-04" db="EMBL/GenBank/DDBJ databases">
        <title>WGS assembly of Panicum hallii var. hallii HAL2.</title>
        <authorList>
            <person name="Lovell J."/>
            <person name="Jenkins J."/>
            <person name="Lowry D."/>
            <person name="Mamidi S."/>
            <person name="Sreedasyam A."/>
            <person name="Weng X."/>
            <person name="Barry K."/>
            <person name="Bonette J."/>
            <person name="Campitelli B."/>
            <person name="Daum C."/>
            <person name="Gordon S."/>
            <person name="Gould B."/>
            <person name="Lipzen A."/>
            <person name="MacQueen A."/>
            <person name="Palacio-Mejia J."/>
            <person name="Plott C."/>
            <person name="Shakirov E."/>
            <person name="Shu S."/>
            <person name="Yoshinaga Y."/>
            <person name="Zane M."/>
            <person name="Rokhsar D."/>
            <person name="Grimwood J."/>
            <person name="Schmutz J."/>
            <person name="Juenger T."/>
        </authorList>
    </citation>
    <scope>NUCLEOTIDE SEQUENCE [LARGE SCALE GENOMIC DNA]</scope>
    <source>
        <strain evidence="14">cv. HAL2</strain>
    </source>
</reference>
<evidence type="ECO:0000256" key="1">
    <source>
        <dbReference type="ARBA" id="ARBA00004123"/>
    </source>
</evidence>
<accession>A0A2T7DRS6</accession>
<dbReference type="AlphaFoldDB" id="A0A2T7DRS6"/>
<feature type="region of interest" description="Disordered" evidence="11">
    <location>
        <begin position="120"/>
        <end position="270"/>
    </location>
</feature>
<evidence type="ECO:0000256" key="8">
    <source>
        <dbReference type="ARBA" id="ARBA00023242"/>
    </source>
</evidence>
<dbReference type="Gene3D" id="1.20.5.490">
    <property type="entry name" value="Single helix bin"/>
    <property type="match status" value="1"/>
</dbReference>
<evidence type="ECO:0000256" key="4">
    <source>
        <dbReference type="ARBA" id="ARBA00023015"/>
    </source>
</evidence>
<feature type="compositionally biased region" description="Gly residues" evidence="11">
    <location>
        <begin position="324"/>
        <end position="333"/>
    </location>
</feature>
<evidence type="ECO:0000313" key="13">
    <source>
        <dbReference type="EMBL" id="PUZ58279.1"/>
    </source>
</evidence>
<evidence type="ECO:0000256" key="11">
    <source>
        <dbReference type="SAM" id="MobiDB-lite"/>
    </source>
</evidence>
<comment type="similarity">
    <text evidence="2">Belongs to the bZIP family.</text>
</comment>
<keyword evidence="3" id="KW-0832">Ubl conjugation</keyword>
<sequence length="343" mass="37011">MGTQLRVPEVAVRCGGGVYGAAARHASPAAAVGWRCRTRRGWRPSKNPSPTDLHFFPRPLFPGVPHTDSSLSLSLSLSLSPLPRPPSLSSDLHLLFLPPCLCPFWRAQRFHFFFSRRRSLTSGGGRTGSKEILICSGRGERSRRKMAAQEQEQEKQQAKTSTTSSLPSSSERSSSSAPNNLREGGVESDEEIRRVPEMGGASASASSGAGADERLKEDGKQGQLVAATGAQGQPPAAGKKRGRTAGDKEQNRLKRLLRNRVSAQQARERKKAYLTELEAKAKDLELRNAELEQRVSTLQNENNTLRQILKNTTAHASKRSSSGGAAGGKGGDGGGKKHHFTKS</sequence>
<proteinExistence type="inferred from homology"/>
<dbReference type="GO" id="GO:0000981">
    <property type="term" value="F:DNA-binding transcription factor activity, RNA polymerase II-specific"/>
    <property type="evidence" value="ECO:0007669"/>
    <property type="project" value="InterPro"/>
</dbReference>
<dbReference type="EMBL" id="CM009753">
    <property type="protein sequence ID" value="PUZ58279.1"/>
    <property type="molecule type" value="Genomic_DNA"/>
</dbReference>
<organism evidence="13 14">
    <name type="scientific">Panicum hallii var. hallii</name>
    <dbReference type="NCBI Taxonomy" id="1504633"/>
    <lineage>
        <taxon>Eukaryota</taxon>
        <taxon>Viridiplantae</taxon>
        <taxon>Streptophyta</taxon>
        <taxon>Embryophyta</taxon>
        <taxon>Tracheophyta</taxon>
        <taxon>Spermatophyta</taxon>
        <taxon>Magnoliopsida</taxon>
        <taxon>Liliopsida</taxon>
        <taxon>Poales</taxon>
        <taxon>Poaceae</taxon>
        <taxon>PACMAD clade</taxon>
        <taxon>Panicoideae</taxon>
        <taxon>Panicodae</taxon>
        <taxon>Paniceae</taxon>
        <taxon>Panicinae</taxon>
        <taxon>Panicum</taxon>
        <taxon>Panicum sect. Panicum</taxon>
    </lineage>
</organism>
<feature type="compositionally biased region" description="Polar residues" evidence="11">
    <location>
        <begin position="297"/>
        <end position="313"/>
    </location>
</feature>
<dbReference type="SMART" id="SM00338">
    <property type="entry name" value="BRLZ"/>
    <property type="match status" value="1"/>
</dbReference>
<evidence type="ECO:0000256" key="3">
    <source>
        <dbReference type="ARBA" id="ARBA00022843"/>
    </source>
</evidence>
<dbReference type="Gramene" id="PUZ58279">
    <property type="protein sequence ID" value="PUZ58279"/>
    <property type="gene ID" value="GQ55_5G496600"/>
</dbReference>
<dbReference type="GO" id="GO:0010218">
    <property type="term" value="P:response to far red light"/>
    <property type="evidence" value="ECO:0007669"/>
    <property type="project" value="TreeGrafter"/>
</dbReference>
<keyword evidence="5" id="KW-0238">DNA-binding</keyword>
<evidence type="ECO:0000256" key="2">
    <source>
        <dbReference type="ARBA" id="ARBA00007163"/>
    </source>
</evidence>
<dbReference type="Pfam" id="PF00170">
    <property type="entry name" value="bZIP_1"/>
    <property type="match status" value="1"/>
</dbReference>
<feature type="domain" description="BZIP" evidence="12">
    <location>
        <begin position="249"/>
        <end position="312"/>
    </location>
</feature>
<evidence type="ECO:0000256" key="9">
    <source>
        <dbReference type="ARBA" id="ARBA00070194"/>
    </source>
</evidence>
<dbReference type="InterPro" id="IPR044280">
    <property type="entry name" value="Hac1/HY5"/>
</dbReference>
<dbReference type="GO" id="GO:0010099">
    <property type="term" value="P:regulation of photomorphogenesis"/>
    <property type="evidence" value="ECO:0007669"/>
    <property type="project" value="TreeGrafter"/>
</dbReference>
<evidence type="ECO:0000259" key="12">
    <source>
        <dbReference type="PROSITE" id="PS50217"/>
    </source>
</evidence>
<keyword evidence="4" id="KW-0805">Transcription regulation</keyword>
<dbReference type="SUPFAM" id="SSF57959">
    <property type="entry name" value="Leucine zipper domain"/>
    <property type="match status" value="1"/>
</dbReference>
<keyword evidence="8" id="KW-0539">Nucleus</keyword>
<dbReference type="STRING" id="1504633.A0A2T7DRS6"/>